<dbReference type="PANTHER" id="PTHR43745:SF2">
    <property type="entry name" value="NITROREDUCTASE MJ1384-RELATED"/>
    <property type="match status" value="1"/>
</dbReference>
<dbReference type="KEGG" id="atl:Athai_48170"/>
<dbReference type="InterPro" id="IPR020051">
    <property type="entry name" value="SagB-type_dehydrogenase"/>
</dbReference>
<dbReference type="CDD" id="cd02142">
    <property type="entry name" value="McbC_SagB-like_oxidoreductase"/>
    <property type="match status" value="1"/>
</dbReference>
<dbReference type="AlphaFoldDB" id="A0A7R7DT34"/>
<evidence type="ECO:0000259" key="2">
    <source>
        <dbReference type="Pfam" id="PF22767"/>
    </source>
</evidence>
<protein>
    <recommendedName>
        <fullName evidence="5">Nitroreductase domain-containing protein</fullName>
    </recommendedName>
</protein>
<feature type="domain" description="Nitroreductase" evidence="1">
    <location>
        <begin position="295"/>
        <end position="473"/>
    </location>
</feature>
<dbReference type="Gene3D" id="3.40.109.10">
    <property type="entry name" value="NADH Oxidase"/>
    <property type="match status" value="1"/>
</dbReference>
<dbReference type="InterPro" id="IPR029479">
    <property type="entry name" value="Nitroreductase"/>
</dbReference>
<dbReference type="NCBIfam" id="TIGR03605">
    <property type="entry name" value="antibiot_sagB"/>
    <property type="match status" value="1"/>
</dbReference>
<dbReference type="GO" id="GO:0016491">
    <property type="term" value="F:oxidoreductase activity"/>
    <property type="evidence" value="ECO:0007669"/>
    <property type="project" value="InterPro"/>
</dbReference>
<evidence type="ECO:0000313" key="3">
    <source>
        <dbReference type="EMBL" id="BCJ37314.1"/>
    </source>
</evidence>
<accession>A0A7R7DT34</accession>
<organism evidence="3 4">
    <name type="scientific">Actinocatenispora thailandica</name>
    <dbReference type="NCBI Taxonomy" id="227318"/>
    <lineage>
        <taxon>Bacteria</taxon>
        <taxon>Bacillati</taxon>
        <taxon>Actinomycetota</taxon>
        <taxon>Actinomycetes</taxon>
        <taxon>Micromonosporales</taxon>
        <taxon>Micromonosporaceae</taxon>
        <taxon>Actinocatenispora</taxon>
    </lineage>
</organism>
<dbReference type="InterPro" id="IPR000415">
    <property type="entry name" value="Nitroreductase-like"/>
</dbReference>
<gene>
    <name evidence="3" type="ORF">Athai_48170</name>
</gene>
<evidence type="ECO:0000259" key="1">
    <source>
        <dbReference type="Pfam" id="PF00881"/>
    </source>
</evidence>
<evidence type="ECO:0008006" key="5">
    <source>
        <dbReference type="Google" id="ProtNLM"/>
    </source>
</evidence>
<name>A0A7R7DT34_9ACTN</name>
<dbReference type="InterPro" id="IPR054488">
    <property type="entry name" value="ThcOx_dom2"/>
</dbReference>
<dbReference type="SUPFAM" id="SSF55469">
    <property type="entry name" value="FMN-dependent nitroreductase-like"/>
    <property type="match status" value="1"/>
</dbReference>
<dbReference type="Proteomes" id="UP000611640">
    <property type="component" value="Chromosome"/>
</dbReference>
<dbReference type="EMBL" id="AP023355">
    <property type="protein sequence ID" value="BCJ37314.1"/>
    <property type="molecule type" value="Genomic_DNA"/>
</dbReference>
<proteinExistence type="predicted"/>
<dbReference type="PANTHER" id="PTHR43745">
    <property type="entry name" value="NITROREDUCTASE MJ1384-RELATED"/>
    <property type="match status" value="1"/>
</dbReference>
<sequence length="485" mass="52086">MAATVRHARTGADTMQTMRERFRLRRDVTLAGDDAEYLGLRLGDYEIALAGCDLASRALLLRLANGWVDAESLHRLPGGAGSQPLRARALLLRLLALSLLDRRAELPGRPLLEVLPHAARVGAERRSGQPSVPASCRLSRFVVLRPDAAGLVARSPLSATAIRCLDPQLVRLLCAAATGEHTPAELAEQLDVDTDSARSIVAELAAARILVSAGVHTTEHHAQPYLFWSVEELQLHDRSRPGRHALPLGGTRRFEGRVAPAPLASHRPCIRTVELTPPDPGAVTGGDATLSDLLAARRSIREHDPAHPISLAQLGEFLYRVQRTRSAGVRYGQELGARPYPSGGGICELEVYPAVWRCDGLAPGLYHYDGLAHRLELLGDEAGRLSAILDYARASLGAGELPQVLLVVTARVARLLWRYEGMGYAMTLKHAGVLTELMYLVATAMRLAPCAVGGGDSVAFAQLSGLDPIEEPSIAEFALGSVGAR</sequence>
<keyword evidence="4" id="KW-1185">Reference proteome</keyword>
<feature type="domain" description="Cyanobactin oxidase ThcOx second" evidence="2">
    <location>
        <begin position="137"/>
        <end position="244"/>
    </location>
</feature>
<reference evidence="3 4" key="1">
    <citation type="submission" date="2020-08" db="EMBL/GenBank/DDBJ databases">
        <title>Whole genome shotgun sequence of Actinocatenispora thailandica NBRC 105041.</title>
        <authorList>
            <person name="Komaki H."/>
            <person name="Tamura T."/>
        </authorList>
    </citation>
    <scope>NUCLEOTIDE SEQUENCE [LARGE SCALE GENOMIC DNA]</scope>
    <source>
        <strain evidence="3 4">NBRC 105041</strain>
    </source>
</reference>
<dbReference type="Pfam" id="PF22767">
    <property type="entry name" value="ThcOx"/>
    <property type="match status" value="1"/>
</dbReference>
<dbReference type="InterPro" id="IPR052544">
    <property type="entry name" value="Bacteriocin_Proc_Enz"/>
</dbReference>
<evidence type="ECO:0000313" key="4">
    <source>
        <dbReference type="Proteomes" id="UP000611640"/>
    </source>
</evidence>
<dbReference type="Pfam" id="PF00881">
    <property type="entry name" value="Nitroreductase"/>
    <property type="match status" value="1"/>
</dbReference>